<dbReference type="AlphaFoldDB" id="A0AAV9N6T7"/>
<sequence>MSRMLAGGGGTTGFNNDIFSMRETFQRVAVDPDVSIGGLWTHDVFDTQFTSSTETKRKVSGLGESKYKSGIKSSRTDPYNPFFIPHSVLFNPNDNSQNNRATVKVITGSETKVTPLQSQWEETPILTLPVELLTKIFQQVKVPYFQVCLALTCKTMGQVASKPGVMSPWRGYRDKDGLFRLLERKAWIPRTLRLCRACFVHVPCDQKYWEAKIAQSIEFDRRDLNWLDIFNFLDRCNTSGHRCPWCAVRRYISFPSETAYKDEIRKAADDIQEWGTVCPNVCRRIDQP</sequence>
<dbReference type="InterPro" id="IPR001810">
    <property type="entry name" value="F-box_dom"/>
</dbReference>
<name>A0AAV9N6T7_9EURO</name>
<feature type="domain" description="F-box" evidence="1">
    <location>
        <begin position="125"/>
        <end position="163"/>
    </location>
</feature>
<evidence type="ECO:0000313" key="2">
    <source>
        <dbReference type="EMBL" id="KAK5050783.1"/>
    </source>
</evidence>
<evidence type="ECO:0000313" key="3">
    <source>
        <dbReference type="Proteomes" id="UP001358417"/>
    </source>
</evidence>
<evidence type="ECO:0000259" key="1">
    <source>
        <dbReference type="Pfam" id="PF00646"/>
    </source>
</evidence>
<reference evidence="2 3" key="1">
    <citation type="submission" date="2023-08" db="EMBL/GenBank/DDBJ databases">
        <title>Black Yeasts Isolated from many extreme environments.</title>
        <authorList>
            <person name="Coleine C."/>
            <person name="Stajich J.E."/>
            <person name="Selbmann L."/>
        </authorList>
    </citation>
    <scope>NUCLEOTIDE SEQUENCE [LARGE SCALE GENOMIC DNA]</scope>
    <source>
        <strain evidence="2 3">CCFEE 5792</strain>
    </source>
</reference>
<keyword evidence="3" id="KW-1185">Reference proteome</keyword>
<gene>
    <name evidence="2" type="ORF">LTR84_003342</name>
</gene>
<protein>
    <recommendedName>
        <fullName evidence="1">F-box domain-containing protein</fullName>
    </recommendedName>
</protein>
<accession>A0AAV9N6T7</accession>
<organism evidence="2 3">
    <name type="scientific">Exophiala bonariae</name>
    <dbReference type="NCBI Taxonomy" id="1690606"/>
    <lineage>
        <taxon>Eukaryota</taxon>
        <taxon>Fungi</taxon>
        <taxon>Dikarya</taxon>
        <taxon>Ascomycota</taxon>
        <taxon>Pezizomycotina</taxon>
        <taxon>Eurotiomycetes</taxon>
        <taxon>Chaetothyriomycetidae</taxon>
        <taxon>Chaetothyriales</taxon>
        <taxon>Herpotrichiellaceae</taxon>
        <taxon>Exophiala</taxon>
    </lineage>
</organism>
<dbReference type="Pfam" id="PF00646">
    <property type="entry name" value="F-box"/>
    <property type="match status" value="1"/>
</dbReference>
<comment type="caution">
    <text evidence="2">The sequence shown here is derived from an EMBL/GenBank/DDBJ whole genome shotgun (WGS) entry which is preliminary data.</text>
</comment>
<dbReference type="RefSeq" id="XP_064705283.1">
    <property type="nucleotide sequence ID" value="XM_064846930.1"/>
</dbReference>
<proteinExistence type="predicted"/>
<dbReference type="EMBL" id="JAVRRD010000016">
    <property type="protein sequence ID" value="KAK5050783.1"/>
    <property type="molecule type" value="Genomic_DNA"/>
</dbReference>
<dbReference type="Proteomes" id="UP001358417">
    <property type="component" value="Unassembled WGS sequence"/>
</dbReference>
<dbReference type="GeneID" id="89971529"/>